<evidence type="ECO:0000313" key="2">
    <source>
        <dbReference type="EMBL" id="QGH30804.1"/>
    </source>
</evidence>
<dbReference type="EMBL" id="CP045845">
    <property type="protein sequence ID" value="QGH30804.1"/>
    <property type="molecule type" value="Genomic_DNA"/>
</dbReference>
<dbReference type="InterPro" id="IPR046537">
    <property type="entry name" value="DUF6602"/>
</dbReference>
<organism evidence="2 3">
    <name type="scientific">Kluyvera intermedia</name>
    <name type="common">Enterobacter intermedius</name>
    <dbReference type="NCBI Taxonomy" id="61648"/>
    <lineage>
        <taxon>Bacteria</taxon>
        <taxon>Pseudomonadati</taxon>
        <taxon>Pseudomonadota</taxon>
        <taxon>Gammaproteobacteria</taxon>
        <taxon>Enterobacterales</taxon>
        <taxon>Enterobacteriaceae</taxon>
        <taxon>Kluyvera</taxon>
    </lineage>
</organism>
<accession>A0ABX6DQD1</accession>
<gene>
    <name evidence="2" type="ORF">GHC21_14465</name>
</gene>
<protein>
    <recommendedName>
        <fullName evidence="1">DUF6602 domain-containing protein</fullName>
    </recommendedName>
</protein>
<reference evidence="2 3" key="1">
    <citation type="submission" date="2019-10" db="EMBL/GenBank/DDBJ databases">
        <title>Complete genome sequencing of drug resistant plasmids in Kluyvera intermedia.</title>
        <authorList>
            <person name="Ke C."/>
            <person name="Jian S."/>
        </authorList>
    </citation>
    <scope>NUCLEOTIDE SEQUENCE [LARGE SCALE GENOMIC DNA]</scope>
    <source>
        <strain evidence="2 3">N2-1</strain>
    </source>
</reference>
<sequence length="328" mass="36686">MIVKNQYQALLRSKVQSAMAQAKAAAGFSHQGVKGTVLEILVSQLFRPLLPADIGMGTGQIIDSYTGKMSNQIDIILYDKAILPPIIFDANTGLFPIESVLYTIEVKTTLNSKELTTAHESAKTIRQDFSYRPGLKDINNNELNHSIEKAISVVFALKSDLKKDGISEAERYKKVFKENNRFISAICVADREYCYEDRGYWRSTRDTGDYDEILLFISGISNTYKRISNSRMQPLLGHYIAPEHYTQTLTPAEDMPELVVKCSSCRNEVSIICDFGNQNKTIIGSIKHHIPCNCGGELLSDNGVYTIINGRLRKIEANNNGYSTVIQP</sequence>
<evidence type="ECO:0000259" key="1">
    <source>
        <dbReference type="Pfam" id="PF20247"/>
    </source>
</evidence>
<name>A0ABX6DQD1_KLUIN</name>
<dbReference type="RefSeq" id="WP_153743307.1">
    <property type="nucleotide sequence ID" value="NZ_CP045843.1"/>
</dbReference>
<keyword evidence="3" id="KW-1185">Reference proteome</keyword>
<evidence type="ECO:0000313" key="3">
    <source>
        <dbReference type="Proteomes" id="UP000344450"/>
    </source>
</evidence>
<dbReference type="Proteomes" id="UP000344450">
    <property type="component" value="Chromosome"/>
</dbReference>
<dbReference type="GeneID" id="91973620"/>
<proteinExistence type="predicted"/>
<dbReference type="CDD" id="cd21173">
    <property type="entry name" value="NucC-like"/>
    <property type="match status" value="1"/>
</dbReference>
<dbReference type="Pfam" id="PF20247">
    <property type="entry name" value="DUF6602"/>
    <property type="match status" value="1"/>
</dbReference>
<feature type="domain" description="DUF6602" evidence="1">
    <location>
        <begin position="24"/>
        <end position="126"/>
    </location>
</feature>